<organism evidence="10 11">
    <name type="scientific">Koribacter versatilis (strain Ellin345)</name>
    <dbReference type="NCBI Taxonomy" id="204669"/>
    <lineage>
        <taxon>Bacteria</taxon>
        <taxon>Pseudomonadati</taxon>
        <taxon>Acidobacteriota</taxon>
        <taxon>Terriglobia</taxon>
        <taxon>Terriglobales</taxon>
        <taxon>Candidatus Korobacteraceae</taxon>
        <taxon>Candidatus Korobacter</taxon>
    </lineage>
</organism>
<dbReference type="OrthoDB" id="9770036at2"/>
<evidence type="ECO:0000256" key="5">
    <source>
        <dbReference type="ARBA" id="ARBA00023136"/>
    </source>
</evidence>
<evidence type="ECO:0000313" key="11">
    <source>
        <dbReference type="Proteomes" id="UP000002432"/>
    </source>
</evidence>
<accession>Q1ITS4</accession>
<dbReference type="Proteomes" id="UP000002432">
    <property type="component" value="Chromosome"/>
</dbReference>
<feature type="domain" description="ABC3 transporter permease C-terminal" evidence="8">
    <location>
        <begin position="288"/>
        <end position="402"/>
    </location>
</feature>
<evidence type="ECO:0000256" key="7">
    <source>
        <dbReference type="SAM" id="Phobius"/>
    </source>
</evidence>
<evidence type="ECO:0000256" key="3">
    <source>
        <dbReference type="ARBA" id="ARBA00022692"/>
    </source>
</evidence>
<comment type="subcellular location">
    <subcellularLocation>
        <location evidence="1">Cell membrane</location>
        <topology evidence="1">Multi-pass membrane protein</topology>
    </subcellularLocation>
</comment>
<dbReference type="InterPro" id="IPR050250">
    <property type="entry name" value="Macrolide_Exporter_MacB"/>
</dbReference>
<keyword evidence="3 7" id="KW-0812">Transmembrane</keyword>
<evidence type="ECO:0000259" key="9">
    <source>
        <dbReference type="Pfam" id="PF12704"/>
    </source>
</evidence>
<gene>
    <name evidence="10" type="ordered locus">Acid345_0721</name>
</gene>
<evidence type="ECO:0000256" key="4">
    <source>
        <dbReference type="ARBA" id="ARBA00022989"/>
    </source>
</evidence>
<evidence type="ECO:0000313" key="10">
    <source>
        <dbReference type="EMBL" id="ABF39726.1"/>
    </source>
</evidence>
<dbReference type="eggNOG" id="COG0577">
    <property type="taxonomic scope" value="Bacteria"/>
</dbReference>
<feature type="transmembrane region" description="Helical" evidence="7">
    <location>
        <begin position="283"/>
        <end position="310"/>
    </location>
</feature>
<feature type="domain" description="MacB-like periplasmic core" evidence="9">
    <location>
        <begin position="21"/>
        <end position="219"/>
    </location>
</feature>
<evidence type="ECO:0000256" key="1">
    <source>
        <dbReference type="ARBA" id="ARBA00004651"/>
    </source>
</evidence>
<reference evidence="10 11" key="1">
    <citation type="journal article" date="2009" name="Appl. Environ. Microbiol.">
        <title>Three genomes from the phylum Acidobacteria provide insight into the lifestyles of these microorganisms in soils.</title>
        <authorList>
            <person name="Ward N.L."/>
            <person name="Challacombe J.F."/>
            <person name="Janssen P.H."/>
            <person name="Henrissat B."/>
            <person name="Coutinho P.M."/>
            <person name="Wu M."/>
            <person name="Xie G."/>
            <person name="Haft D.H."/>
            <person name="Sait M."/>
            <person name="Badger J."/>
            <person name="Barabote R.D."/>
            <person name="Bradley B."/>
            <person name="Brettin T.S."/>
            <person name="Brinkac L.M."/>
            <person name="Bruce D."/>
            <person name="Creasy T."/>
            <person name="Daugherty S.C."/>
            <person name="Davidsen T.M."/>
            <person name="DeBoy R.T."/>
            <person name="Detter J.C."/>
            <person name="Dodson R.J."/>
            <person name="Durkin A.S."/>
            <person name="Ganapathy A."/>
            <person name="Gwinn-Giglio M."/>
            <person name="Han C.S."/>
            <person name="Khouri H."/>
            <person name="Kiss H."/>
            <person name="Kothari S.P."/>
            <person name="Madupu R."/>
            <person name="Nelson K.E."/>
            <person name="Nelson W.C."/>
            <person name="Paulsen I."/>
            <person name="Penn K."/>
            <person name="Ren Q."/>
            <person name="Rosovitz M.J."/>
            <person name="Selengut J.D."/>
            <person name="Shrivastava S."/>
            <person name="Sullivan S.A."/>
            <person name="Tapia R."/>
            <person name="Thompson L.S."/>
            <person name="Watkins K.L."/>
            <person name="Yang Q."/>
            <person name="Yu C."/>
            <person name="Zafar N."/>
            <person name="Zhou L."/>
            <person name="Kuske C.R."/>
        </authorList>
    </citation>
    <scope>NUCLEOTIDE SEQUENCE [LARGE SCALE GENOMIC DNA]</scope>
    <source>
        <strain evidence="10 11">Ellin345</strain>
    </source>
</reference>
<dbReference type="HOGENOM" id="CLU_000604_8_0_0"/>
<dbReference type="GO" id="GO:0022857">
    <property type="term" value="F:transmembrane transporter activity"/>
    <property type="evidence" value="ECO:0007669"/>
    <property type="project" value="TreeGrafter"/>
</dbReference>
<dbReference type="STRING" id="204669.Acid345_0721"/>
<dbReference type="PANTHER" id="PTHR30572">
    <property type="entry name" value="MEMBRANE COMPONENT OF TRANSPORTER-RELATED"/>
    <property type="match status" value="1"/>
</dbReference>
<keyword evidence="11" id="KW-1185">Reference proteome</keyword>
<evidence type="ECO:0000256" key="2">
    <source>
        <dbReference type="ARBA" id="ARBA00022475"/>
    </source>
</evidence>
<dbReference type="InterPro" id="IPR003838">
    <property type="entry name" value="ABC3_permease_C"/>
</dbReference>
<keyword evidence="4 7" id="KW-1133">Transmembrane helix</keyword>
<keyword evidence="2" id="KW-1003">Cell membrane</keyword>
<keyword evidence="5 7" id="KW-0472">Membrane</keyword>
<dbReference type="AlphaFoldDB" id="Q1ITS4"/>
<protein>
    <submittedName>
        <fullName evidence="10">ABC efflux pump, inner membrane subunit</fullName>
    </submittedName>
</protein>
<proteinExistence type="inferred from homology"/>
<evidence type="ECO:0000259" key="8">
    <source>
        <dbReference type="Pfam" id="PF02687"/>
    </source>
</evidence>
<dbReference type="KEGG" id="aba:Acid345_0721"/>
<dbReference type="InterPro" id="IPR025857">
    <property type="entry name" value="MacB_PCD"/>
</dbReference>
<dbReference type="EnsemblBacteria" id="ABF39726">
    <property type="protein sequence ID" value="ABF39726"/>
    <property type="gene ID" value="Acid345_0721"/>
</dbReference>
<dbReference type="EMBL" id="CP000360">
    <property type="protein sequence ID" value="ABF39726.1"/>
    <property type="molecule type" value="Genomic_DNA"/>
</dbReference>
<dbReference type="Pfam" id="PF02687">
    <property type="entry name" value="FtsX"/>
    <property type="match status" value="1"/>
</dbReference>
<dbReference type="RefSeq" id="WP_011521528.1">
    <property type="nucleotide sequence ID" value="NC_008009.1"/>
</dbReference>
<comment type="similarity">
    <text evidence="6">Belongs to the ABC-4 integral membrane protein family.</text>
</comment>
<dbReference type="Pfam" id="PF12704">
    <property type="entry name" value="MacB_PCD"/>
    <property type="match status" value="1"/>
</dbReference>
<dbReference type="PANTHER" id="PTHR30572:SF4">
    <property type="entry name" value="ABC TRANSPORTER PERMEASE YTRF"/>
    <property type="match status" value="1"/>
</dbReference>
<evidence type="ECO:0000256" key="6">
    <source>
        <dbReference type="ARBA" id="ARBA00038076"/>
    </source>
</evidence>
<feature type="transmembrane region" description="Helical" evidence="7">
    <location>
        <begin position="369"/>
        <end position="392"/>
    </location>
</feature>
<feature type="transmembrane region" description="Helical" evidence="7">
    <location>
        <begin position="331"/>
        <end position="357"/>
    </location>
</feature>
<feature type="transmembrane region" description="Helical" evidence="7">
    <location>
        <begin position="21"/>
        <end position="42"/>
    </location>
</feature>
<sequence>MNIGEAIRISLASLWANKLRSVLTLLGVVIAVASLIAVVTFVNGINGYVAEKLFNLGADVFIINKTTNAVTNVDEYLDGLKRKDLKFEDYEAVLESCGRCKNVGATAPTITGNVKYAELNSTDTYIRGWTASMNPIYDLDLSLGRGINDADVDNASPVVVIGADIQENLIASVDPIDKEIRVDGRIFRVIGVGKKRGKTLGQSQDNWVIMPISTWFKAYGTNGQSIRVWGKAYGVGTPLTSAMDESRVILRSRRHDAPGKPDSFVIDTNQSFLTLWSNISSTFFLVMIIIASIALLVGGIVIMNIMLVAVTERTREIGIRKAMGARRTDILRQFLIESTALALVGGGVGVTSGILVAKGVTMLIGMPSAIRLWTVLAGLALAASVGIFFGVYPASKAAKLDPIAALRFEL</sequence>
<name>Q1ITS4_KORVE</name>
<dbReference type="GO" id="GO:0005886">
    <property type="term" value="C:plasma membrane"/>
    <property type="evidence" value="ECO:0007669"/>
    <property type="project" value="UniProtKB-SubCell"/>
</dbReference>